<keyword evidence="3" id="KW-1185">Reference proteome</keyword>
<protein>
    <submittedName>
        <fullName evidence="2">Uncharacterized protein</fullName>
    </submittedName>
</protein>
<feature type="region of interest" description="Disordered" evidence="1">
    <location>
        <begin position="97"/>
        <end position="116"/>
    </location>
</feature>
<accession>A0ABD5UJN6</accession>
<organism evidence="2 3">
    <name type="scientific">Halorubrum trueperi</name>
    <dbReference type="NCBI Taxonomy" id="2004704"/>
    <lineage>
        <taxon>Archaea</taxon>
        <taxon>Methanobacteriati</taxon>
        <taxon>Methanobacteriota</taxon>
        <taxon>Stenosarchaea group</taxon>
        <taxon>Halobacteria</taxon>
        <taxon>Halobacteriales</taxon>
        <taxon>Haloferacaceae</taxon>
        <taxon>Halorubrum</taxon>
    </lineage>
</organism>
<reference evidence="2 3" key="1">
    <citation type="journal article" date="2019" name="Int. J. Syst. Evol. Microbiol.">
        <title>The Global Catalogue of Microorganisms (GCM) 10K type strain sequencing project: providing services to taxonomists for standard genome sequencing and annotation.</title>
        <authorList>
            <consortium name="The Broad Institute Genomics Platform"/>
            <consortium name="The Broad Institute Genome Sequencing Center for Infectious Disease"/>
            <person name="Wu L."/>
            <person name="Ma J."/>
        </authorList>
    </citation>
    <scope>NUCLEOTIDE SEQUENCE [LARGE SCALE GENOMIC DNA]</scope>
    <source>
        <strain evidence="2 3">Y73</strain>
    </source>
</reference>
<dbReference type="Proteomes" id="UP001596333">
    <property type="component" value="Unassembled WGS sequence"/>
</dbReference>
<proteinExistence type="predicted"/>
<name>A0ABD5UJN6_9EURY</name>
<sequence length="224" mass="25427">MDLTPAEVEDRVAGYVEAYRESAPFYPVEAEAIGSLPDAYRTGDYGKRDIEWVVRWYFRRRVEAIDHDERRAVEDAVADADRREIRGRMWDAIDAIDDAEADDPVPDDAEADDLDPDDVKVDETAAAHHRALDALAHIPGVDTAVASGLLWFLDPDRYFVVGDREWRVVAALTDLDDECPDPMTVEAYDRYLAAVRTLADELDVDHWKLYMVIQRVHAAEFSDS</sequence>
<gene>
    <name evidence="2" type="ORF">ACFQEY_11825</name>
</gene>
<evidence type="ECO:0000256" key="1">
    <source>
        <dbReference type="SAM" id="MobiDB-lite"/>
    </source>
</evidence>
<dbReference type="EMBL" id="JBHSXI010000012">
    <property type="protein sequence ID" value="MFC6889700.1"/>
    <property type="molecule type" value="Genomic_DNA"/>
</dbReference>
<evidence type="ECO:0000313" key="2">
    <source>
        <dbReference type="EMBL" id="MFC6889700.1"/>
    </source>
</evidence>
<evidence type="ECO:0000313" key="3">
    <source>
        <dbReference type="Proteomes" id="UP001596333"/>
    </source>
</evidence>
<comment type="caution">
    <text evidence="2">The sequence shown here is derived from an EMBL/GenBank/DDBJ whole genome shotgun (WGS) entry which is preliminary data.</text>
</comment>
<dbReference type="AlphaFoldDB" id="A0ABD5UJN6"/>
<dbReference type="RefSeq" id="WP_379768749.1">
    <property type="nucleotide sequence ID" value="NZ_JBHSXI010000012.1"/>
</dbReference>